<dbReference type="SUPFAM" id="SSF47384">
    <property type="entry name" value="Homodimeric domain of signal transducing histidine kinase"/>
    <property type="match status" value="1"/>
</dbReference>
<accession>A0ABS5GF43</accession>
<evidence type="ECO:0000259" key="19">
    <source>
        <dbReference type="PROSITE" id="PS50113"/>
    </source>
</evidence>
<dbReference type="SUPFAM" id="SSF55785">
    <property type="entry name" value="PYP-like sensor domain (PAS domain)"/>
    <property type="match status" value="2"/>
</dbReference>
<dbReference type="Pfam" id="PF00072">
    <property type="entry name" value="Response_reg"/>
    <property type="match status" value="1"/>
</dbReference>
<dbReference type="NCBIfam" id="TIGR00229">
    <property type="entry name" value="sensory_box"/>
    <property type="match status" value="2"/>
</dbReference>
<dbReference type="InterPro" id="IPR001610">
    <property type="entry name" value="PAC"/>
</dbReference>
<evidence type="ECO:0000256" key="1">
    <source>
        <dbReference type="ARBA" id="ARBA00000085"/>
    </source>
</evidence>
<dbReference type="Pfam" id="PF00512">
    <property type="entry name" value="HisKA"/>
    <property type="match status" value="1"/>
</dbReference>
<feature type="domain" description="Response regulatory" evidence="17">
    <location>
        <begin position="640"/>
        <end position="755"/>
    </location>
</feature>
<feature type="modified residue" description="4-aspartylphosphate" evidence="15">
    <location>
        <position position="688"/>
    </location>
</feature>
<name>A0ABS5GF43_9BRAD</name>
<dbReference type="PROSITE" id="PS50109">
    <property type="entry name" value="HIS_KIN"/>
    <property type="match status" value="1"/>
</dbReference>
<dbReference type="InterPro" id="IPR036890">
    <property type="entry name" value="HATPase_C_sf"/>
</dbReference>
<evidence type="ECO:0000256" key="5">
    <source>
        <dbReference type="ARBA" id="ARBA00022553"/>
    </source>
</evidence>
<feature type="domain" description="PAC" evidence="19">
    <location>
        <begin position="970"/>
        <end position="1022"/>
    </location>
</feature>
<feature type="domain" description="PAS" evidence="18">
    <location>
        <begin position="895"/>
        <end position="967"/>
    </location>
</feature>
<dbReference type="SMART" id="SM00387">
    <property type="entry name" value="HATPase_c"/>
    <property type="match status" value="1"/>
</dbReference>
<dbReference type="EMBL" id="JAFCLK010000035">
    <property type="protein sequence ID" value="MBR1139971.1"/>
    <property type="molecule type" value="Genomic_DNA"/>
</dbReference>
<evidence type="ECO:0000256" key="2">
    <source>
        <dbReference type="ARBA" id="ARBA00012438"/>
    </source>
</evidence>
<dbReference type="SMART" id="SM00091">
    <property type="entry name" value="PAS"/>
    <property type="match status" value="1"/>
</dbReference>
<dbReference type="Gene3D" id="3.30.450.20">
    <property type="entry name" value="PAS domain"/>
    <property type="match status" value="3"/>
</dbReference>
<dbReference type="SUPFAM" id="SSF55874">
    <property type="entry name" value="ATPase domain of HSP90 chaperone/DNA topoisomerase II/histidine kinase"/>
    <property type="match status" value="2"/>
</dbReference>
<sequence>MNEHPGAGRAAFRPSVPGADFLQGGGEMGALMRVHDWSRTPLGLPEFWPQSLRTTVSTCLDCAFPILIWWGPELVMLYNDEYRPILGSQKHPAALGAPGRAVWPEIWEVIGPMLRQVIARGEATRSRDLPLFMDRHGYLEETYFSFSYSPIRDESGGVGGIFTPVIETTAKVVGERRMRTLRDLAARGRADSLQEAGQGVAEVLAENRHDVPFALIYQPSEDGHSARLLGAAGVQPGSSMAPWQIDLAAADGSPWPIRAALGAAAPIRVALDHATMSVPAGVWPEPPQLALALPVATGRERATAVLICGVNPRRALDAEHQSFFELMATQLASSFAETLAYEEERRRAKALAEIDRAKTEFFANVSHEFRTPLTLMLGPLEDVLTRSPALSLEDRERLEVAQRNALRLLKLVNTLLDFSRIEAGRAQGAYAPTDLARLTADLAGVFRSAVESAGLKLIVDCPPLPEPAYVDREMWEKIVLNLLSNAFKFTSSGEIEVRLIVSQGNFELSIRDTGTGIPQDELPKLFERFHRVADARGRTHEGSGIGLALVQELARLHAGSVDVTSSLGQGSTFTVRIPRGKSHLPAEQIKAAPNTGPLGAQPFIEEALRWLPDASPLEAHVVADVVQNVPLQDRTGARARILLADDNADMRDYVRRLLEARYEVETVGDGEAALAAMARAKPDLVLSDVMMRRIDGMQLLARVRADPKVSTVPIILLSARAGEESRVEGMQAGADDYLIKPFSASELLARVEAHLKMTQLRAEATESLRASAELFRAFVTASSDIVYRMSPDGTEMRYLQGKDFVPHTLAPSQRWLAKYIHPDDQAQMMAAIARAIEAKSIFELEHRIIRADGTLGWAHSRAIPMLDGSGDIVEWFGTAREITEQKQAEHELRKSEERLRSAVEVGRLGLWDWNVTTGEVYWSDEHFRMEGYGVGEVTPSYDAWTARIHPADRPAAEAALRQAMQTRQEFVSEFRVVHPDGVIRYLYGRGRFFYDEAGQPIRMTGAMVDMTERREWEERQKVLVAELQHRTRNLLGVVRSTADKTARASTDLSDFRVRFRDRLEALSRVQGLLSRLGEHDRVAFDDLIRTELSAVAGGSERIVLDGPAGVRLRSSTVQMLAMALHELATNAVKYGALAQPAGRLSVQWSLQRNGTDGKPWLNIAWRESGVDMPPRGAGPVGTGQGRELIEQALPYQLSARTSYTFASDGVCCTISIPVSLSTLELDEHA</sequence>
<evidence type="ECO:0000313" key="21">
    <source>
        <dbReference type="Proteomes" id="UP001314635"/>
    </source>
</evidence>
<keyword evidence="21" id="KW-1185">Reference proteome</keyword>
<feature type="domain" description="Histidine kinase" evidence="16">
    <location>
        <begin position="364"/>
        <end position="581"/>
    </location>
</feature>
<reference evidence="21" key="1">
    <citation type="journal article" date="2021" name="ISME J.">
        <title>Evolutionary origin and ecological implication of a unique nif island in free-living Bradyrhizobium lineages.</title>
        <authorList>
            <person name="Tao J."/>
        </authorList>
    </citation>
    <scope>NUCLEOTIDE SEQUENCE [LARGE SCALE GENOMIC DNA]</scope>
    <source>
        <strain evidence="21">SZCCT0094</strain>
    </source>
</reference>
<evidence type="ECO:0000256" key="13">
    <source>
        <dbReference type="ARBA" id="ARBA00022991"/>
    </source>
</evidence>
<keyword evidence="11" id="KW-0418">Kinase</keyword>
<dbReference type="Proteomes" id="UP001314635">
    <property type="component" value="Unassembled WGS sequence"/>
</dbReference>
<dbReference type="CDD" id="cd17574">
    <property type="entry name" value="REC_OmpR"/>
    <property type="match status" value="1"/>
</dbReference>
<keyword evidence="5 15" id="KW-0597">Phosphoprotein</keyword>
<dbReference type="InterPro" id="IPR013655">
    <property type="entry name" value="PAS_fold_3"/>
</dbReference>
<proteinExistence type="predicted"/>
<keyword evidence="13" id="KW-0157">Chromophore</keyword>
<keyword evidence="9" id="KW-0808">Transferase</keyword>
<dbReference type="CDD" id="cd00130">
    <property type="entry name" value="PAS"/>
    <property type="match status" value="2"/>
</dbReference>
<dbReference type="PANTHER" id="PTHR43547:SF2">
    <property type="entry name" value="HYBRID SIGNAL TRANSDUCTION HISTIDINE KINASE C"/>
    <property type="match status" value="1"/>
</dbReference>
<organism evidence="20 21">
    <name type="scientific">Bradyrhizobium denitrificans</name>
    <dbReference type="NCBI Taxonomy" id="2734912"/>
    <lineage>
        <taxon>Bacteria</taxon>
        <taxon>Pseudomonadati</taxon>
        <taxon>Pseudomonadota</taxon>
        <taxon>Alphaproteobacteria</taxon>
        <taxon>Hyphomicrobiales</taxon>
        <taxon>Nitrobacteraceae</taxon>
        <taxon>Bradyrhizobium</taxon>
    </lineage>
</organism>
<gene>
    <name evidence="20" type="ORF">JQ619_29865</name>
</gene>
<dbReference type="PANTHER" id="PTHR43547">
    <property type="entry name" value="TWO-COMPONENT HISTIDINE KINASE"/>
    <property type="match status" value="1"/>
</dbReference>
<keyword evidence="14" id="KW-0675">Receptor</keyword>
<dbReference type="SUPFAM" id="SSF55781">
    <property type="entry name" value="GAF domain-like"/>
    <property type="match status" value="1"/>
</dbReference>
<evidence type="ECO:0000256" key="4">
    <source>
        <dbReference type="ARBA" id="ARBA00022543"/>
    </source>
</evidence>
<dbReference type="PROSITE" id="PS50110">
    <property type="entry name" value="RESPONSE_REGULATORY"/>
    <property type="match status" value="1"/>
</dbReference>
<keyword evidence="10" id="KW-0547">Nucleotide-binding</keyword>
<evidence type="ECO:0000256" key="6">
    <source>
        <dbReference type="ARBA" id="ARBA00022606"/>
    </source>
</evidence>
<evidence type="ECO:0000256" key="14">
    <source>
        <dbReference type="ARBA" id="ARBA00023170"/>
    </source>
</evidence>
<dbReference type="SMART" id="SM00086">
    <property type="entry name" value="PAC"/>
    <property type="match status" value="2"/>
</dbReference>
<keyword evidence="4" id="KW-0600">Photoreceptor protein</keyword>
<keyword evidence="6" id="KW-0716">Sensory transduction</keyword>
<dbReference type="InterPro" id="IPR001789">
    <property type="entry name" value="Sig_transdc_resp-reg_receiver"/>
</dbReference>
<evidence type="ECO:0000256" key="7">
    <source>
        <dbReference type="ARBA" id="ARBA00022630"/>
    </source>
</evidence>
<evidence type="ECO:0000313" key="20">
    <source>
        <dbReference type="EMBL" id="MBR1139971.1"/>
    </source>
</evidence>
<dbReference type="SMART" id="SM00388">
    <property type="entry name" value="HisKA"/>
    <property type="match status" value="1"/>
</dbReference>
<dbReference type="InterPro" id="IPR000700">
    <property type="entry name" value="PAS-assoc_C"/>
</dbReference>
<dbReference type="Pfam" id="PF08447">
    <property type="entry name" value="PAS_3"/>
    <property type="match status" value="2"/>
</dbReference>
<evidence type="ECO:0000256" key="9">
    <source>
        <dbReference type="ARBA" id="ARBA00022679"/>
    </source>
</evidence>
<dbReference type="PRINTS" id="PR00344">
    <property type="entry name" value="BCTRLSENSOR"/>
</dbReference>
<dbReference type="InterPro" id="IPR035965">
    <property type="entry name" value="PAS-like_dom_sf"/>
</dbReference>
<dbReference type="InterPro" id="IPR003594">
    <property type="entry name" value="HATPase_dom"/>
</dbReference>
<dbReference type="InterPro" id="IPR036097">
    <property type="entry name" value="HisK_dim/P_sf"/>
</dbReference>
<dbReference type="Pfam" id="PF02518">
    <property type="entry name" value="HATPase_c"/>
    <property type="match status" value="1"/>
</dbReference>
<evidence type="ECO:0000256" key="11">
    <source>
        <dbReference type="ARBA" id="ARBA00022777"/>
    </source>
</evidence>
<evidence type="ECO:0000259" key="17">
    <source>
        <dbReference type="PROSITE" id="PS50110"/>
    </source>
</evidence>
<dbReference type="SUPFAM" id="SSF52172">
    <property type="entry name" value="CheY-like"/>
    <property type="match status" value="1"/>
</dbReference>
<dbReference type="Gene3D" id="3.40.50.2300">
    <property type="match status" value="1"/>
</dbReference>
<keyword evidence="12" id="KW-0067">ATP-binding</keyword>
<evidence type="ECO:0000259" key="16">
    <source>
        <dbReference type="PROSITE" id="PS50109"/>
    </source>
</evidence>
<dbReference type="EC" id="2.7.13.3" evidence="2"/>
<evidence type="ECO:0000256" key="3">
    <source>
        <dbReference type="ARBA" id="ARBA00021740"/>
    </source>
</evidence>
<dbReference type="Gene3D" id="2.10.70.100">
    <property type="match status" value="1"/>
</dbReference>
<dbReference type="InterPro" id="IPR003661">
    <property type="entry name" value="HisK_dim/P_dom"/>
</dbReference>
<keyword evidence="7" id="KW-0285">Flavoprotein</keyword>
<dbReference type="SMART" id="SM00911">
    <property type="entry name" value="HWE_HK"/>
    <property type="match status" value="1"/>
</dbReference>
<evidence type="ECO:0000259" key="18">
    <source>
        <dbReference type="PROSITE" id="PS50112"/>
    </source>
</evidence>
<dbReference type="Gene3D" id="3.30.565.10">
    <property type="entry name" value="Histidine kinase-like ATPase, C-terminal domain"/>
    <property type="match status" value="2"/>
</dbReference>
<dbReference type="RefSeq" id="WP_172241443.1">
    <property type="nucleotide sequence ID" value="NZ_JABFDP010000032.1"/>
</dbReference>
<dbReference type="InterPro" id="IPR000014">
    <property type="entry name" value="PAS"/>
</dbReference>
<feature type="domain" description="PAC" evidence="19">
    <location>
        <begin position="842"/>
        <end position="894"/>
    </location>
</feature>
<dbReference type="PROSITE" id="PS50113">
    <property type="entry name" value="PAC"/>
    <property type="match status" value="2"/>
</dbReference>
<protein>
    <recommendedName>
        <fullName evidence="3">Blue-light-activated histidine kinase</fullName>
        <ecNumber evidence="2">2.7.13.3</ecNumber>
    </recommendedName>
</protein>
<dbReference type="PROSITE" id="PS50112">
    <property type="entry name" value="PAS"/>
    <property type="match status" value="1"/>
</dbReference>
<keyword evidence="8" id="KW-0288">FMN</keyword>
<dbReference type="InterPro" id="IPR004358">
    <property type="entry name" value="Sig_transdc_His_kin-like_C"/>
</dbReference>
<dbReference type="Gene3D" id="1.10.287.130">
    <property type="match status" value="1"/>
</dbReference>
<evidence type="ECO:0000256" key="15">
    <source>
        <dbReference type="PROSITE-ProRule" id="PRU00169"/>
    </source>
</evidence>
<comment type="caution">
    <text evidence="20">The sequence shown here is derived from an EMBL/GenBank/DDBJ whole genome shotgun (WGS) entry which is preliminary data.</text>
</comment>
<comment type="catalytic activity">
    <reaction evidence="1">
        <text>ATP + protein L-histidine = ADP + protein N-phospho-L-histidine.</text>
        <dbReference type="EC" id="2.7.13.3"/>
    </reaction>
</comment>
<dbReference type="InterPro" id="IPR011102">
    <property type="entry name" value="Sig_transdc_His_kinase_HWE"/>
</dbReference>
<evidence type="ECO:0000256" key="8">
    <source>
        <dbReference type="ARBA" id="ARBA00022643"/>
    </source>
</evidence>
<dbReference type="Pfam" id="PF07536">
    <property type="entry name" value="HWE_HK"/>
    <property type="match status" value="1"/>
</dbReference>
<dbReference type="CDD" id="cd00082">
    <property type="entry name" value="HisKA"/>
    <property type="match status" value="1"/>
</dbReference>
<dbReference type="InterPro" id="IPR005467">
    <property type="entry name" value="His_kinase_dom"/>
</dbReference>
<dbReference type="SMART" id="SM00448">
    <property type="entry name" value="REC"/>
    <property type="match status" value="1"/>
</dbReference>
<evidence type="ECO:0000256" key="10">
    <source>
        <dbReference type="ARBA" id="ARBA00022741"/>
    </source>
</evidence>
<evidence type="ECO:0000256" key="12">
    <source>
        <dbReference type="ARBA" id="ARBA00022840"/>
    </source>
</evidence>
<dbReference type="InterPro" id="IPR011006">
    <property type="entry name" value="CheY-like_superfamily"/>
</dbReference>